<protein>
    <submittedName>
        <fullName evidence="1">Uncharacterized protein</fullName>
    </submittedName>
</protein>
<gene>
    <name evidence="1" type="ORF">BES08_10900</name>
</gene>
<evidence type="ECO:0000313" key="1">
    <source>
        <dbReference type="EMBL" id="AOR77200.1"/>
    </source>
</evidence>
<evidence type="ECO:0000313" key="2">
    <source>
        <dbReference type="Proteomes" id="UP000094626"/>
    </source>
</evidence>
<dbReference type="AlphaFoldDB" id="A0A1D8A519"/>
<accession>A0A1D8A519</accession>
<dbReference type="Proteomes" id="UP000094626">
    <property type="component" value="Chromosome"/>
</dbReference>
<dbReference type="RefSeq" id="WP_069708268.1">
    <property type="nucleotide sequence ID" value="NZ_CP017075.1"/>
</dbReference>
<sequence length="80" mass="8599">MRPRTRDATDHAALQLIFRRTACPSNDAIAAAIGARGAAAGAACLKRLEASGQIRIERPVSGWRVVIDPEFGIRREGEDA</sequence>
<organism evidence="1 2">
    <name type="scientific">Novosphingobium resinovorum</name>
    <dbReference type="NCBI Taxonomy" id="158500"/>
    <lineage>
        <taxon>Bacteria</taxon>
        <taxon>Pseudomonadati</taxon>
        <taxon>Pseudomonadota</taxon>
        <taxon>Alphaproteobacteria</taxon>
        <taxon>Sphingomonadales</taxon>
        <taxon>Sphingomonadaceae</taxon>
        <taxon>Novosphingobium</taxon>
    </lineage>
</organism>
<dbReference type="OrthoDB" id="7511200at2"/>
<keyword evidence="2" id="KW-1185">Reference proteome</keyword>
<reference evidence="2" key="1">
    <citation type="journal article" date="2017" name="J. Biotechnol.">
        <title>Complete genome sequence of Novosphingobium resinovorum SA1, a versatile xenobiotic-degrading bacterium capable of utilizing sulfanilic acid.</title>
        <authorList>
            <person name="Hegedus B."/>
            <person name="Kos P.B."/>
            <person name="Balint B."/>
            <person name="Maroti G."/>
            <person name="Gan H.M."/>
            <person name="Perei K."/>
            <person name="Rakhely G."/>
        </authorList>
    </citation>
    <scope>NUCLEOTIDE SEQUENCE [LARGE SCALE GENOMIC DNA]</scope>
    <source>
        <strain evidence="2">SA1</strain>
    </source>
</reference>
<dbReference type="EMBL" id="CP017075">
    <property type="protein sequence ID" value="AOR77200.1"/>
    <property type="molecule type" value="Genomic_DNA"/>
</dbReference>
<dbReference type="KEGG" id="nre:BES08_10900"/>
<proteinExistence type="predicted"/>
<name>A0A1D8A519_9SPHN</name>